<protein>
    <recommendedName>
        <fullName evidence="2">Caib/baif family protein</fullName>
    </recommendedName>
</protein>
<proteinExistence type="predicted"/>
<evidence type="ECO:0000313" key="1">
    <source>
        <dbReference type="EMBL" id="EKE29820.1"/>
    </source>
</evidence>
<dbReference type="AlphaFoldDB" id="K2H1U6"/>
<reference evidence="1" key="1">
    <citation type="journal article" date="2012" name="Science">
        <title>Fermentation, hydrogen, and sulfur metabolism in multiple uncultivated bacterial phyla.</title>
        <authorList>
            <person name="Wrighton K.C."/>
            <person name="Thomas B.C."/>
            <person name="Sharon I."/>
            <person name="Miller C.S."/>
            <person name="Castelle C.J."/>
            <person name="VerBerkmoes N.C."/>
            <person name="Wilkins M.J."/>
            <person name="Hettich R.L."/>
            <person name="Lipton M.S."/>
            <person name="Williams K.H."/>
            <person name="Long P.E."/>
            <person name="Banfield J.F."/>
        </authorList>
    </citation>
    <scope>NUCLEOTIDE SEQUENCE [LARGE SCALE GENOMIC DNA]</scope>
</reference>
<organism evidence="1">
    <name type="scientific">uncultured bacterium</name>
    <name type="common">gcode 4</name>
    <dbReference type="NCBI Taxonomy" id="1234023"/>
    <lineage>
        <taxon>Bacteria</taxon>
        <taxon>environmental samples</taxon>
    </lineage>
</organism>
<accession>K2H1U6</accession>
<dbReference type="EMBL" id="AMFJ01000091">
    <property type="protein sequence ID" value="EKE29820.1"/>
    <property type="molecule type" value="Genomic_DNA"/>
</dbReference>
<evidence type="ECO:0008006" key="2">
    <source>
        <dbReference type="Google" id="ProtNLM"/>
    </source>
</evidence>
<name>K2H1U6_9BACT</name>
<sequence>MEIVVETKKCRCWSEFDITQWDLDFLEKVSPVFQKRRGVRVEDWEWILDLWDWRFKYIIPAPTLCPDCRQQRRLSFRNERNLYKRKCDATWKSIISNFSPDKPYKVFEQGEWLSDRWSGLDAARDYRYDRSFFSQFDELFKEVPMWVLTLNSENSEYTTYWTNNKNCYLSFCISYCSDCLYSRFIQKSENCIDCLYCVDSKFCYECTDINKCYNLLYSKNCTSCSNSYFLENCISCSDCFGCVSLQNKQYYFYNKPYSREEYLEKVRQTWILNSKGPLSADKETLPSLPLRDLSLNDCENCTWDYLWNSKNCTNCFDWFDAADCKNAFDFWMINDSHDISFAWYDSDLWYELLASEQIHKSIFSSWINVSNIIYSFLCIDSSDLFGCIWLKNAKHCILNKQYTKDEYEALVPKIIKRMREDKEWGEFFPSSISPFWYNETVAMEYYPLTPPPSSLPLGDQRDVARNVSADGKAIFKWSSFENPKPDVSKIIPAAKLPKDITEIPDDILNWAIECEVTWKPFRVIKPELEFYRKNSLPVPKRHPDERYSDRMKSRNQRRLHETKCSKCGIDMITTNSSDKKVYCKECYSIEVI</sequence>
<gene>
    <name evidence="1" type="ORF">ACD_2C00091G0006</name>
</gene>
<comment type="caution">
    <text evidence="1">The sequence shown here is derived from an EMBL/GenBank/DDBJ whole genome shotgun (WGS) entry which is preliminary data.</text>
</comment>